<name>A0A2P5CGY6_PARAD</name>
<sequence>EHTIACDIWSTLNQIYQSPSIVTIVDLNSQLHPIKKVGISLSNCLARMKGIFDQYAAIGGPMSYRDKLIKTFESLGEEYGTFVTSIYNRPNRPSLKEVHNLLHVYEYHLP</sequence>
<protein>
    <submittedName>
        <fullName evidence="1">Uncharacterized protein</fullName>
    </submittedName>
</protein>
<dbReference type="Proteomes" id="UP000237105">
    <property type="component" value="Unassembled WGS sequence"/>
</dbReference>
<reference evidence="2" key="1">
    <citation type="submission" date="2016-06" db="EMBL/GenBank/DDBJ databases">
        <title>Parallel loss of symbiosis genes in relatives of nitrogen-fixing non-legume Parasponia.</title>
        <authorList>
            <person name="Van Velzen R."/>
            <person name="Holmer R."/>
            <person name="Bu F."/>
            <person name="Rutten L."/>
            <person name="Van Zeijl A."/>
            <person name="Liu W."/>
            <person name="Santuari L."/>
            <person name="Cao Q."/>
            <person name="Sharma T."/>
            <person name="Shen D."/>
            <person name="Roswanjaya Y."/>
            <person name="Wardhani T."/>
            <person name="Kalhor M.S."/>
            <person name="Jansen J."/>
            <person name="Van den Hoogen J."/>
            <person name="Gungor B."/>
            <person name="Hartog M."/>
            <person name="Hontelez J."/>
            <person name="Verver J."/>
            <person name="Yang W.-C."/>
            <person name="Schijlen E."/>
            <person name="Repin R."/>
            <person name="Schilthuizen M."/>
            <person name="Schranz E."/>
            <person name="Heidstra R."/>
            <person name="Miyata K."/>
            <person name="Fedorova E."/>
            <person name="Kohlen W."/>
            <person name="Bisseling T."/>
            <person name="Smit S."/>
            <person name="Geurts R."/>
        </authorList>
    </citation>
    <scope>NUCLEOTIDE SEQUENCE [LARGE SCALE GENOMIC DNA]</scope>
    <source>
        <strain evidence="2">cv. WU1-14</strain>
    </source>
</reference>
<keyword evidence="2" id="KW-1185">Reference proteome</keyword>
<dbReference type="PANTHER" id="PTHR47481">
    <property type="match status" value="1"/>
</dbReference>
<dbReference type="AlphaFoldDB" id="A0A2P5CGY6"/>
<gene>
    <name evidence="1" type="ORF">PanWU01x14_152930</name>
</gene>
<dbReference type="Pfam" id="PF14223">
    <property type="entry name" value="Retrotran_gag_2"/>
    <property type="match status" value="1"/>
</dbReference>
<evidence type="ECO:0000313" key="1">
    <source>
        <dbReference type="EMBL" id="PON60307.1"/>
    </source>
</evidence>
<dbReference type="EMBL" id="JXTB01000131">
    <property type="protein sequence ID" value="PON60307.1"/>
    <property type="molecule type" value="Genomic_DNA"/>
</dbReference>
<evidence type="ECO:0000313" key="2">
    <source>
        <dbReference type="Proteomes" id="UP000237105"/>
    </source>
</evidence>
<organism evidence="1 2">
    <name type="scientific">Parasponia andersonii</name>
    <name type="common">Sponia andersonii</name>
    <dbReference type="NCBI Taxonomy" id="3476"/>
    <lineage>
        <taxon>Eukaryota</taxon>
        <taxon>Viridiplantae</taxon>
        <taxon>Streptophyta</taxon>
        <taxon>Embryophyta</taxon>
        <taxon>Tracheophyta</taxon>
        <taxon>Spermatophyta</taxon>
        <taxon>Magnoliopsida</taxon>
        <taxon>eudicotyledons</taxon>
        <taxon>Gunneridae</taxon>
        <taxon>Pentapetalae</taxon>
        <taxon>rosids</taxon>
        <taxon>fabids</taxon>
        <taxon>Rosales</taxon>
        <taxon>Cannabaceae</taxon>
        <taxon>Parasponia</taxon>
    </lineage>
</organism>
<dbReference type="PANTHER" id="PTHR47481:SF31">
    <property type="entry name" value="OS01G0873500 PROTEIN"/>
    <property type="match status" value="1"/>
</dbReference>
<feature type="non-terminal residue" evidence="1">
    <location>
        <position position="1"/>
    </location>
</feature>
<comment type="caution">
    <text evidence="1">The sequence shown here is derived from an EMBL/GenBank/DDBJ whole genome shotgun (WGS) entry which is preliminary data.</text>
</comment>
<accession>A0A2P5CGY6</accession>
<dbReference type="OrthoDB" id="1912561at2759"/>
<proteinExistence type="predicted"/>